<dbReference type="InterPro" id="IPR019570">
    <property type="entry name" value="Connexin_CCC"/>
</dbReference>
<evidence type="ECO:0000313" key="17">
    <source>
        <dbReference type="Proteomes" id="UP000752171"/>
    </source>
</evidence>
<keyword evidence="6" id="KW-0965">Cell junction</keyword>
<evidence type="ECO:0000313" key="16">
    <source>
        <dbReference type="Proteomes" id="UP000694621"/>
    </source>
</evidence>
<dbReference type="Ensembl" id="ENSAMXT00005040140.1">
    <property type="protein sequence ID" value="ENSAMXP00005036818.1"/>
    <property type="gene ID" value="ENSAMXG00005017565.1"/>
</dbReference>
<comment type="subunit">
    <text evidence="9">A connexon is composed of a hexamer of connexins.</text>
</comment>
<evidence type="ECO:0000259" key="13">
    <source>
        <dbReference type="SMART" id="SM01089"/>
    </source>
</evidence>
<reference evidence="15" key="2">
    <citation type="submission" date="2025-05" db="UniProtKB">
        <authorList>
            <consortium name="Ensembl"/>
        </authorList>
    </citation>
    <scope>IDENTIFICATION</scope>
</reference>
<dbReference type="GO" id="GO:0005243">
    <property type="term" value="F:gap junction channel activity"/>
    <property type="evidence" value="ECO:0007669"/>
    <property type="project" value="TreeGrafter"/>
</dbReference>
<dbReference type="PANTHER" id="PTHR11984:SF3">
    <property type="entry name" value="GAP JUNCTION DELTA-4 PROTEIN"/>
    <property type="match status" value="1"/>
</dbReference>
<feature type="transmembrane region" description="Helical" evidence="11">
    <location>
        <begin position="151"/>
        <end position="172"/>
    </location>
</feature>
<feature type="transmembrane region" description="Helical" evidence="11">
    <location>
        <begin position="208"/>
        <end position="228"/>
    </location>
</feature>
<evidence type="ECO:0000256" key="8">
    <source>
        <dbReference type="ARBA" id="ARBA00023136"/>
    </source>
</evidence>
<feature type="transmembrane region" description="Helical" evidence="11">
    <location>
        <begin position="77"/>
        <end position="97"/>
    </location>
</feature>
<evidence type="ECO:0000256" key="5">
    <source>
        <dbReference type="ARBA" id="ARBA00022868"/>
    </source>
</evidence>
<dbReference type="InterPro" id="IPR038359">
    <property type="entry name" value="Connexin_N_sf"/>
</dbReference>
<sequence>MRRPGASEVIFIALNYNITIVGKVWLVLMVFLRILILFFAGYPLYQDEQDRFVCNTIQPGCTNVCYDIFAPLSLFRFWLVQLTFISLPYIMFIVYVMHKVTANLPVHSEASEKMIHGSVYKIYKEPLCESSLSKSTVKCEVGRLCRFTGAYIFQLLLRILLEAGFGAANYYLFGFQIPKRFLCQQSPCTIMVDCYISRPTEKTIMLNFMLGASALSLLLNFIDLICAIKRSVKQKNRNKNRIMVEKMYEEERYFVSGNGGTSCVSPGPQDLLSSASFRKRISKSAEDGTSLQLDVEPNTPLPREGTPLGISLGKPGSLNGDSGYTVPHDGVLEREGSEVALCPAEHLGTPRSIRVSKRNRLKPPPPPRRDRPASTATQDITDATAVCTRRVGQYTLVELNTGSDQPPSSGEGQDKKSEWV</sequence>
<dbReference type="InterPro" id="IPR017990">
    <property type="entry name" value="Connexin_CS"/>
</dbReference>
<evidence type="ECO:0000313" key="15">
    <source>
        <dbReference type="Ensembl" id="ENSAMXP00005036818.1"/>
    </source>
</evidence>
<evidence type="ECO:0000256" key="1">
    <source>
        <dbReference type="ARBA" id="ARBA00004610"/>
    </source>
</evidence>
<feature type="region of interest" description="Disordered" evidence="10">
    <location>
        <begin position="350"/>
        <end position="384"/>
    </location>
</feature>
<dbReference type="GeneID" id="103033035"/>
<dbReference type="Pfam" id="PF00029">
    <property type="entry name" value="Connexin"/>
    <property type="match status" value="1"/>
</dbReference>
<dbReference type="PROSITE" id="PS00407">
    <property type="entry name" value="CONNEXINS_1"/>
    <property type="match status" value="1"/>
</dbReference>
<evidence type="ECO:0000256" key="9">
    <source>
        <dbReference type="RuleBase" id="RU000630"/>
    </source>
</evidence>
<name>A0A8B9RED6_ASTMX</name>
<evidence type="ECO:0000256" key="7">
    <source>
        <dbReference type="ARBA" id="ARBA00022989"/>
    </source>
</evidence>
<dbReference type="GO" id="GO:0007267">
    <property type="term" value="P:cell-cell signaling"/>
    <property type="evidence" value="ECO:0007669"/>
    <property type="project" value="TreeGrafter"/>
</dbReference>
<keyword evidence="4 9" id="KW-0812">Transmembrane</keyword>
<organism evidence="15 16">
    <name type="scientific">Astyanax mexicanus</name>
    <name type="common">Blind cave fish</name>
    <name type="synonym">Astyanax fasciatus mexicanus</name>
    <dbReference type="NCBI Taxonomy" id="7994"/>
    <lineage>
        <taxon>Eukaryota</taxon>
        <taxon>Metazoa</taxon>
        <taxon>Chordata</taxon>
        <taxon>Craniata</taxon>
        <taxon>Vertebrata</taxon>
        <taxon>Euteleostomi</taxon>
        <taxon>Actinopterygii</taxon>
        <taxon>Neopterygii</taxon>
        <taxon>Teleostei</taxon>
        <taxon>Ostariophysi</taxon>
        <taxon>Characiformes</taxon>
        <taxon>Characoidei</taxon>
        <taxon>Acestrorhamphidae</taxon>
        <taxon>Acestrorhamphinae</taxon>
        <taxon>Astyanax</taxon>
    </lineage>
</organism>
<dbReference type="OMA" id="YEEEQCF"/>
<dbReference type="KEGG" id="amex:103033035"/>
<keyword evidence="7 11" id="KW-1133">Transmembrane helix</keyword>
<comment type="similarity">
    <text evidence="9">Belongs to the connexin family.</text>
</comment>
<feature type="region of interest" description="Disordered" evidence="10">
    <location>
        <begin position="397"/>
        <end position="420"/>
    </location>
</feature>
<evidence type="ECO:0000256" key="11">
    <source>
        <dbReference type="SAM" id="Phobius"/>
    </source>
</evidence>
<dbReference type="OrthoDB" id="9943496at2759"/>
<dbReference type="PROSITE" id="PS00408">
    <property type="entry name" value="CONNEXINS_2"/>
    <property type="match status" value="1"/>
</dbReference>
<feature type="domain" description="Connexin N-terminal" evidence="12">
    <location>
        <begin position="43"/>
        <end position="76"/>
    </location>
</feature>
<dbReference type="AlphaFoldDB" id="A0A8B9RED6"/>
<dbReference type="GO" id="GO:0005922">
    <property type="term" value="C:connexin complex"/>
    <property type="evidence" value="ECO:0007669"/>
    <property type="project" value="InterPro"/>
</dbReference>
<keyword evidence="3" id="KW-1003">Cell membrane</keyword>
<evidence type="ECO:0000259" key="12">
    <source>
        <dbReference type="SMART" id="SM00037"/>
    </source>
</evidence>
<dbReference type="EMBL" id="JAICCE010000006">
    <property type="protein sequence ID" value="KAG9276740.1"/>
    <property type="molecule type" value="Genomic_DNA"/>
</dbReference>
<dbReference type="Gene3D" id="1.20.1440.80">
    <property type="entry name" value="Gap junction channel protein cysteine-rich domain"/>
    <property type="match status" value="1"/>
</dbReference>
<feature type="domain" description="Connexin cysteine-rich" evidence="13">
    <location>
        <begin position="161"/>
        <end position="227"/>
    </location>
</feature>
<gene>
    <name evidence="15" type="primary">LOC103033035</name>
    <name evidence="14" type="synonym">GJD4</name>
    <name evidence="14" type="ORF">AMEX_G9076</name>
</gene>
<comment type="function">
    <text evidence="9">One gap junction consists of a cluster of closely packed pairs of transmembrane channels, the connexons, through which materials of low MW diffuse from one cell to a neighboring cell.</text>
</comment>
<dbReference type="SMART" id="SM00037">
    <property type="entry name" value="CNX"/>
    <property type="match status" value="1"/>
</dbReference>
<evidence type="ECO:0000256" key="10">
    <source>
        <dbReference type="SAM" id="MobiDB-lite"/>
    </source>
</evidence>
<reference evidence="14 17" key="1">
    <citation type="submission" date="2021-07" db="EMBL/GenBank/DDBJ databases">
        <authorList>
            <person name="Imarazene B."/>
            <person name="Zahm M."/>
            <person name="Klopp C."/>
            <person name="Cabau C."/>
            <person name="Beille S."/>
            <person name="Jouanno E."/>
            <person name="Castinel A."/>
            <person name="Lluch J."/>
            <person name="Gil L."/>
            <person name="Kuchtly C."/>
            <person name="Lopez Roques C."/>
            <person name="Donnadieu C."/>
            <person name="Parrinello H."/>
            <person name="Journot L."/>
            <person name="Du K."/>
            <person name="Schartl M."/>
            <person name="Retaux S."/>
            <person name="Guiguen Y."/>
        </authorList>
    </citation>
    <scope>NUCLEOTIDE SEQUENCE [LARGE SCALE GENOMIC DNA]</scope>
    <source>
        <strain evidence="14">Pach_M1</strain>
        <tissue evidence="14">Testis</tissue>
    </source>
</reference>
<dbReference type="Proteomes" id="UP000694621">
    <property type="component" value="Unplaced"/>
</dbReference>
<dbReference type="InterPro" id="IPR000500">
    <property type="entry name" value="Connexin"/>
</dbReference>
<evidence type="ECO:0000256" key="6">
    <source>
        <dbReference type="ARBA" id="ARBA00022949"/>
    </source>
</evidence>
<dbReference type="SMART" id="SM01089">
    <property type="entry name" value="Connexin_CCC"/>
    <property type="match status" value="1"/>
</dbReference>
<evidence type="ECO:0000313" key="14">
    <source>
        <dbReference type="EMBL" id="KAG9276740.1"/>
    </source>
</evidence>
<feature type="transmembrane region" description="Helical" evidence="11">
    <location>
        <begin position="20"/>
        <end position="42"/>
    </location>
</feature>
<evidence type="ECO:0000256" key="2">
    <source>
        <dbReference type="ARBA" id="ARBA00004651"/>
    </source>
</evidence>
<feature type="region of interest" description="Disordered" evidence="10">
    <location>
        <begin position="283"/>
        <end position="323"/>
    </location>
</feature>
<dbReference type="PANTHER" id="PTHR11984">
    <property type="entry name" value="CONNEXIN"/>
    <property type="match status" value="1"/>
</dbReference>
<dbReference type="Proteomes" id="UP000752171">
    <property type="component" value="Unassembled WGS sequence"/>
</dbReference>
<dbReference type="PRINTS" id="PR00206">
    <property type="entry name" value="CONNEXIN"/>
</dbReference>
<keyword evidence="5 9" id="KW-0303">Gap junction</keyword>
<comment type="subcellular location">
    <subcellularLocation>
        <location evidence="1">Cell junction</location>
        <location evidence="1">Gap junction</location>
    </subcellularLocation>
    <subcellularLocation>
        <location evidence="2 9">Cell membrane</location>
        <topology evidence="2 9">Multi-pass membrane protein</topology>
    </subcellularLocation>
</comment>
<dbReference type="InterPro" id="IPR013092">
    <property type="entry name" value="Connexin_N"/>
</dbReference>
<protein>
    <recommendedName>
        <fullName evidence="9">Gap junction protein</fullName>
    </recommendedName>
</protein>
<accession>A0A8B9RED6</accession>
<keyword evidence="8 11" id="KW-0472">Membrane</keyword>
<feature type="compositionally biased region" description="Polar residues" evidence="10">
    <location>
        <begin position="398"/>
        <end position="411"/>
    </location>
</feature>
<evidence type="ECO:0000256" key="3">
    <source>
        <dbReference type="ARBA" id="ARBA00022475"/>
    </source>
</evidence>
<proteinExistence type="inferred from homology"/>
<evidence type="ECO:0000256" key="4">
    <source>
        <dbReference type="ARBA" id="ARBA00022692"/>
    </source>
</evidence>